<dbReference type="Proteomes" id="UP000438699">
    <property type="component" value="Unassembled WGS sequence"/>
</dbReference>
<proteinExistence type="predicted"/>
<feature type="transmembrane region" description="Helical" evidence="1">
    <location>
        <begin position="214"/>
        <end position="234"/>
    </location>
</feature>
<accession>A0A6N6N2E8</accession>
<gene>
    <name evidence="2" type="ORF">F8A88_09920</name>
</gene>
<keyword evidence="1" id="KW-0472">Membrane</keyword>
<sequence>MNPASLIPAPAVIPVHWAWIDILLVLTFAVHILFMNTVFGGGVIALLNARGKGEPIARDLSRLLPSQLALTINFGVAPLLFLQVNYGHFDYPGSVIMGGWWLAVIATVLMAYYGLYIYDFKYPSPPTATPLPLMAALLMLLYTGFMFSNNMTIMLRPEAWLQYFSSENGMGLNLSDPTLYPRFLHFMTGALAVGGLFLALVGRKRNKEQLSETGMRWLTRATMVNLGFGLWFLISLPQNIMLQFMGGHGLATATLMTGIALAGAVIWAGAKKMVLPAAIITVLTVLVMAVSRHFVRMFFLAPHFTVQDIPIVPDYSPLIMFLISLVVVLAICVWMIATFRKAEGRA</sequence>
<keyword evidence="1" id="KW-1133">Transmembrane helix</keyword>
<organism evidence="2 3">
    <name type="scientific">Pseudodesulfovibrio senegalensis</name>
    <dbReference type="NCBI Taxonomy" id="1721087"/>
    <lineage>
        <taxon>Bacteria</taxon>
        <taxon>Pseudomonadati</taxon>
        <taxon>Thermodesulfobacteriota</taxon>
        <taxon>Desulfovibrionia</taxon>
        <taxon>Desulfovibrionales</taxon>
        <taxon>Desulfovibrionaceae</taxon>
    </lineage>
</organism>
<feature type="transmembrane region" description="Helical" evidence="1">
    <location>
        <begin position="183"/>
        <end position="202"/>
    </location>
</feature>
<protein>
    <recommendedName>
        <fullName evidence="4">Polysulfide reductase NrfD</fullName>
    </recommendedName>
</protein>
<feature type="transmembrane region" description="Helical" evidence="1">
    <location>
        <begin position="68"/>
        <end position="86"/>
    </location>
</feature>
<dbReference type="RefSeq" id="WP_151150982.1">
    <property type="nucleotide sequence ID" value="NZ_WAIE01000003.1"/>
</dbReference>
<evidence type="ECO:0000313" key="3">
    <source>
        <dbReference type="Proteomes" id="UP000438699"/>
    </source>
</evidence>
<reference evidence="2 3" key="1">
    <citation type="journal article" date="2017" name="Int. J. Syst. Evol. Microbiol.">
        <title>Desulfovibrio senegalensis sp. nov., a mesophilic sulfate reducer isolated from marine sediment.</title>
        <authorList>
            <person name="Thioye A."/>
            <person name="Gam Z.B.A."/>
            <person name="Mbengue M."/>
            <person name="Cayol J.L."/>
            <person name="Joseph-Bartoli M."/>
            <person name="Toure-Kane C."/>
            <person name="Labat M."/>
        </authorList>
    </citation>
    <scope>NUCLEOTIDE SEQUENCE [LARGE SCALE GENOMIC DNA]</scope>
    <source>
        <strain evidence="2 3">DSM 101509</strain>
    </source>
</reference>
<feature type="transmembrane region" description="Helical" evidence="1">
    <location>
        <begin position="98"/>
        <end position="118"/>
    </location>
</feature>
<evidence type="ECO:0008006" key="4">
    <source>
        <dbReference type="Google" id="ProtNLM"/>
    </source>
</evidence>
<dbReference type="OrthoDB" id="9810382at2"/>
<dbReference type="AlphaFoldDB" id="A0A6N6N2E8"/>
<dbReference type="EMBL" id="WAIE01000003">
    <property type="protein sequence ID" value="KAB1441890.1"/>
    <property type="molecule type" value="Genomic_DNA"/>
</dbReference>
<feature type="transmembrane region" description="Helical" evidence="1">
    <location>
        <begin position="22"/>
        <end position="47"/>
    </location>
</feature>
<evidence type="ECO:0000313" key="2">
    <source>
        <dbReference type="EMBL" id="KAB1441890.1"/>
    </source>
</evidence>
<feature type="transmembrane region" description="Helical" evidence="1">
    <location>
        <begin position="240"/>
        <end position="267"/>
    </location>
</feature>
<comment type="caution">
    <text evidence="2">The sequence shown here is derived from an EMBL/GenBank/DDBJ whole genome shotgun (WGS) entry which is preliminary data.</text>
</comment>
<keyword evidence="3" id="KW-1185">Reference proteome</keyword>
<name>A0A6N6N2E8_9BACT</name>
<feature type="transmembrane region" description="Helical" evidence="1">
    <location>
        <begin position="274"/>
        <end position="295"/>
    </location>
</feature>
<evidence type="ECO:0000256" key="1">
    <source>
        <dbReference type="SAM" id="Phobius"/>
    </source>
</evidence>
<feature type="transmembrane region" description="Helical" evidence="1">
    <location>
        <begin position="130"/>
        <end position="148"/>
    </location>
</feature>
<keyword evidence="1" id="KW-0812">Transmembrane</keyword>
<feature type="transmembrane region" description="Helical" evidence="1">
    <location>
        <begin position="315"/>
        <end position="337"/>
    </location>
</feature>